<gene>
    <name evidence="1" type="ORF">PGLA1383_LOCUS31218</name>
    <name evidence="2" type="ORF">PGLA2088_LOCUS38800</name>
</gene>
<accession>A0A813L5S0</accession>
<name>A0A813L5S0_POLGL</name>
<sequence length="432" mass="47551">MPQRIPKMGKKGPANFADRGISRVLAPEVSEDVERAVRTAVGDASPLLFSPEAKYTLCNVCEIYAARGFLGPSESELHTLTKGGSWDLTWVDMQHGKWISASVIIHTSTGPWRMVMQKNKECHIVGAFPVVGAGNAPASAQGSPAPESLSVHHWTATQLEEEKHRLLGLGVSLRAMQKELAAFLTNPCRRMNGFCEELQQQCKEDLPSLHDGLWWEDGESWSAWATRVSALVEDACNIEDCSLPVRAVHFTHAAISTTFLHGAAAGSDLESLVEDLLVEDLPLVDKDLVLEAVRYRGKVHSLNNRRLWAFQQHQLLALTVDVELKFRVKVLPWSNEGTVDRFLKALTSTHGDAVRRRTKLPGGPTDGVVATTLGRAVLATSASTIAEAKQESSMFEHQRQQSTCMVWDVHNNSNLSADDKNNMYATDLQLGD</sequence>
<dbReference type="Proteomes" id="UP000654075">
    <property type="component" value="Unassembled WGS sequence"/>
</dbReference>
<dbReference type="Proteomes" id="UP000626109">
    <property type="component" value="Unassembled WGS sequence"/>
</dbReference>
<proteinExistence type="predicted"/>
<evidence type="ECO:0000313" key="1">
    <source>
        <dbReference type="EMBL" id="CAE8613451.1"/>
    </source>
</evidence>
<reference evidence="2" key="1">
    <citation type="submission" date="2021-02" db="EMBL/GenBank/DDBJ databases">
        <authorList>
            <person name="Dougan E. K."/>
            <person name="Rhodes N."/>
            <person name="Thang M."/>
            <person name="Chan C."/>
        </authorList>
    </citation>
    <scope>NUCLEOTIDE SEQUENCE</scope>
</reference>
<evidence type="ECO:0000313" key="2">
    <source>
        <dbReference type="EMBL" id="CAE8715853.1"/>
    </source>
</evidence>
<dbReference type="EMBL" id="CAJNNW010032875">
    <property type="protein sequence ID" value="CAE8715853.1"/>
    <property type="molecule type" value="Genomic_DNA"/>
</dbReference>
<organism evidence="2 3">
    <name type="scientific">Polarella glacialis</name>
    <name type="common">Dinoflagellate</name>
    <dbReference type="NCBI Taxonomy" id="89957"/>
    <lineage>
        <taxon>Eukaryota</taxon>
        <taxon>Sar</taxon>
        <taxon>Alveolata</taxon>
        <taxon>Dinophyceae</taxon>
        <taxon>Suessiales</taxon>
        <taxon>Suessiaceae</taxon>
        <taxon>Polarella</taxon>
    </lineage>
</organism>
<evidence type="ECO:0000313" key="3">
    <source>
        <dbReference type="Proteomes" id="UP000626109"/>
    </source>
</evidence>
<keyword evidence="4" id="KW-1185">Reference proteome</keyword>
<comment type="caution">
    <text evidence="2">The sequence shown here is derived from an EMBL/GenBank/DDBJ whole genome shotgun (WGS) entry which is preliminary data.</text>
</comment>
<protein>
    <submittedName>
        <fullName evidence="2">Uncharacterized protein</fullName>
    </submittedName>
</protein>
<dbReference type="EMBL" id="CAJNNV010025259">
    <property type="protein sequence ID" value="CAE8613451.1"/>
    <property type="molecule type" value="Genomic_DNA"/>
</dbReference>
<dbReference type="AlphaFoldDB" id="A0A813L5S0"/>
<evidence type="ECO:0000313" key="4">
    <source>
        <dbReference type="Proteomes" id="UP000654075"/>
    </source>
</evidence>